<name>A0A0E9SK91_ANGAN</name>
<reference evidence="1" key="2">
    <citation type="journal article" date="2015" name="Fish Shellfish Immunol.">
        <title>Early steps in the European eel (Anguilla anguilla)-Vibrio vulnificus interaction in the gills: Role of the RtxA13 toxin.</title>
        <authorList>
            <person name="Callol A."/>
            <person name="Pajuelo D."/>
            <person name="Ebbesson L."/>
            <person name="Teles M."/>
            <person name="MacKenzie S."/>
            <person name="Amaro C."/>
        </authorList>
    </citation>
    <scope>NUCLEOTIDE SEQUENCE</scope>
</reference>
<evidence type="ECO:0000313" key="1">
    <source>
        <dbReference type="EMBL" id="JAH41100.1"/>
    </source>
</evidence>
<organism evidence="1">
    <name type="scientific">Anguilla anguilla</name>
    <name type="common">European freshwater eel</name>
    <name type="synonym">Muraena anguilla</name>
    <dbReference type="NCBI Taxonomy" id="7936"/>
    <lineage>
        <taxon>Eukaryota</taxon>
        <taxon>Metazoa</taxon>
        <taxon>Chordata</taxon>
        <taxon>Craniata</taxon>
        <taxon>Vertebrata</taxon>
        <taxon>Euteleostomi</taxon>
        <taxon>Actinopterygii</taxon>
        <taxon>Neopterygii</taxon>
        <taxon>Teleostei</taxon>
        <taxon>Anguilliformes</taxon>
        <taxon>Anguillidae</taxon>
        <taxon>Anguilla</taxon>
    </lineage>
</organism>
<dbReference type="EMBL" id="GBXM01067477">
    <property type="protein sequence ID" value="JAH41100.1"/>
    <property type="molecule type" value="Transcribed_RNA"/>
</dbReference>
<proteinExistence type="predicted"/>
<protein>
    <submittedName>
        <fullName evidence="1">Uncharacterized protein</fullName>
    </submittedName>
</protein>
<reference evidence="1" key="1">
    <citation type="submission" date="2014-11" db="EMBL/GenBank/DDBJ databases">
        <authorList>
            <person name="Amaro Gonzalez C."/>
        </authorList>
    </citation>
    <scope>NUCLEOTIDE SEQUENCE</scope>
</reference>
<accession>A0A0E9SK91</accession>
<sequence>MDEMMDPVVQ</sequence>